<organism evidence="1 2">
    <name type="scientific">Brassica carinata</name>
    <name type="common">Ethiopian mustard</name>
    <name type="synonym">Abyssinian cabbage</name>
    <dbReference type="NCBI Taxonomy" id="52824"/>
    <lineage>
        <taxon>Eukaryota</taxon>
        <taxon>Viridiplantae</taxon>
        <taxon>Streptophyta</taxon>
        <taxon>Embryophyta</taxon>
        <taxon>Tracheophyta</taxon>
        <taxon>Spermatophyta</taxon>
        <taxon>Magnoliopsida</taxon>
        <taxon>eudicotyledons</taxon>
        <taxon>Gunneridae</taxon>
        <taxon>Pentapetalae</taxon>
        <taxon>rosids</taxon>
        <taxon>malvids</taxon>
        <taxon>Brassicales</taxon>
        <taxon>Brassicaceae</taxon>
        <taxon>Brassiceae</taxon>
        <taxon>Brassica</taxon>
    </lineage>
</organism>
<reference evidence="1 2" key="1">
    <citation type="submission" date="2020-02" db="EMBL/GenBank/DDBJ databases">
        <authorList>
            <person name="Ma Q."/>
            <person name="Huang Y."/>
            <person name="Song X."/>
            <person name="Pei D."/>
        </authorList>
    </citation>
    <scope>NUCLEOTIDE SEQUENCE [LARGE SCALE GENOMIC DNA]</scope>
    <source>
        <strain evidence="1">Sxm20200214</strain>
        <tissue evidence="1">Leaf</tissue>
    </source>
</reference>
<evidence type="ECO:0000313" key="1">
    <source>
        <dbReference type="EMBL" id="KAG2312009.1"/>
    </source>
</evidence>
<proteinExistence type="predicted"/>
<dbReference type="EMBL" id="JAAMPC010000005">
    <property type="protein sequence ID" value="KAG2312009.1"/>
    <property type="molecule type" value="Genomic_DNA"/>
</dbReference>
<sequence>MSTVWPLSDSIQSFSPSDSPLAIRFGASTTFNELTEPVTPIPNERFRFQNHSELLGLAKTNTHLPAYRVKMTIADKTAEGLFVGFDEITKLHNMRAYEAGHLLDSNDDDDGDDMLGNDSVSTNVVIVGRDGQL</sequence>
<dbReference type="Proteomes" id="UP000886595">
    <property type="component" value="Unassembled WGS sequence"/>
</dbReference>
<evidence type="ECO:0000313" key="2">
    <source>
        <dbReference type="Proteomes" id="UP000886595"/>
    </source>
</evidence>
<accession>A0A8X8ASR8</accession>
<dbReference type="AlphaFoldDB" id="A0A8X8ASR8"/>
<name>A0A8X8ASR8_BRACI</name>
<gene>
    <name evidence="1" type="ORF">Bca52824_023566</name>
</gene>
<dbReference type="OrthoDB" id="1165990at2759"/>
<protein>
    <submittedName>
        <fullName evidence="1">Uncharacterized protein</fullName>
    </submittedName>
</protein>
<keyword evidence="2" id="KW-1185">Reference proteome</keyword>
<comment type="caution">
    <text evidence="1">The sequence shown here is derived from an EMBL/GenBank/DDBJ whole genome shotgun (WGS) entry which is preliminary data.</text>
</comment>